<name>A0A246B9L7_9FLAO</name>
<dbReference type="InterPro" id="IPR003959">
    <property type="entry name" value="ATPase_AAA_core"/>
</dbReference>
<evidence type="ECO:0000313" key="4">
    <source>
        <dbReference type="Proteomes" id="UP000197587"/>
    </source>
</evidence>
<proteinExistence type="predicted"/>
<dbReference type="PANTHER" id="PTHR43581:SF2">
    <property type="entry name" value="EXCINUCLEASE ATPASE SUBUNIT"/>
    <property type="match status" value="1"/>
</dbReference>
<dbReference type="InterPro" id="IPR027417">
    <property type="entry name" value="P-loop_NTPase"/>
</dbReference>
<dbReference type="AlphaFoldDB" id="A0A246B9L7"/>
<dbReference type="Pfam" id="PF12476">
    <property type="entry name" value="DUF3696"/>
    <property type="match status" value="1"/>
</dbReference>
<comment type="caution">
    <text evidence="3">The sequence shown here is derived from an EMBL/GenBank/DDBJ whole genome shotgun (WGS) entry which is preliminary data.</text>
</comment>
<evidence type="ECO:0000259" key="2">
    <source>
        <dbReference type="Pfam" id="PF13304"/>
    </source>
</evidence>
<dbReference type="GO" id="GO:0016887">
    <property type="term" value="F:ATP hydrolysis activity"/>
    <property type="evidence" value="ECO:0007669"/>
    <property type="project" value="InterPro"/>
</dbReference>
<dbReference type="Pfam" id="PF13304">
    <property type="entry name" value="AAA_21"/>
    <property type="match status" value="1"/>
</dbReference>
<reference evidence="3 4" key="2">
    <citation type="submission" date="2017-05" db="EMBL/GenBank/DDBJ databases">
        <title>Genome of Chryseobacterium haifense.</title>
        <authorList>
            <person name="Newman J.D."/>
        </authorList>
    </citation>
    <scope>NUCLEOTIDE SEQUENCE [LARGE SCALE GENOMIC DNA]</scope>
    <source>
        <strain evidence="3 4">DSM 19056</strain>
    </source>
</reference>
<dbReference type="SUPFAM" id="SSF52540">
    <property type="entry name" value="P-loop containing nucleoside triphosphate hydrolases"/>
    <property type="match status" value="1"/>
</dbReference>
<gene>
    <name evidence="3" type="ORF">AP75_07250</name>
</gene>
<dbReference type="PANTHER" id="PTHR43581">
    <property type="entry name" value="ATP/GTP PHOSPHATASE"/>
    <property type="match status" value="1"/>
</dbReference>
<evidence type="ECO:0008006" key="5">
    <source>
        <dbReference type="Google" id="ProtNLM"/>
    </source>
</evidence>
<dbReference type="InterPro" id="IPR051396">
    <property type="entry name" value="Bact_Antivir_Def_Nuclease"/>
</dbReference>
<dbReference type="RefSeq" id="WP_031504387.1">
    <property type="nucleotide sequence ID" value="NZ_JASZ02000012.1"/>
</dbReference>
<dbReference type="Gene3D" id="3.40.50.300">
    <property type="entry name" value="P-loop containing nucleotide triphosphate hydrolases"/>
    <property type="match status" value="1"/>
</dbReference>
<feature type="domain" description="ATPase AAA-type core" evidence="2">
    <location>
        <begin position="24"/>
        <end position="320"/>
    </location>
</feature>
<dbReference type="InterPro" id="IPR022532">
    <property type="entry name" value="DUF3696"/>
</dbReference>
<dbReference type="InterPro" id="IPR014592">
    <property type="entry name" value="P-loop_UCP034888"/>
</dbReference>
<evidence type="ECO:0000259" key="1">
    <source>
        <dbReference type="Pfam" id="PF12476"/>
    </source>
</evidence>
<feature type="domain" description="DUF3696" evidence="1">
    <location>
        <begin position="333"/>
        <end position="376"/>
    </location>
</feature>
<dbReference type="EMBL" id="JASZ02000012">
    <property type="protein sequence ID" value="OWK98189.1"/>
    <property type="molecule type" value="Genomic_DNA"/>
</dbReference>
<organism evidence="3 4">
    <name type="scientific">Kaistella haifensis DSM 19056</name>
    <dbReference type="NCBI Taxonomy" id="1450526"/>
    <lineage>
        <taxon>Bacteria</taxon>
        <taxon>Pseudomonadati</taxon>
        <taxon>Bacteroidota</taxon>
        <taxon>Flavobacteriia</taxon>
        <taxon>Flavobacteriales</taxon>
        <taxon>Weeksellaceae</taxon>
        <taxon>Chryseobacterium group</taxon>
        <taxon>Kaistella</taxon>
    </lineage>
</organism>
<reference evidence="3 4" key="1">
    <citation type="submission" date="2014-01" db="EMBL/GenBank/DDBJ databases">
        <authorList>
            <consortium name="Genome Consortium for Active Teaching"/>
            <person name="Sontag T.C."/>
            <person name="Newman J.D."/>
        </authorList>
    </citation>
    <scope>NUCLEOTIDE SEQUENCE [LARGE SCALE GENOMIC DNA]</scope>
    <source>
        <strain evidence="3 4">DSM 19056</strain>
    </source>
</reference>
<evidence type="ECO:0000313" key="3">
    <source>
        <dbReference type="EMBL" id="OWK98189.1"/>
    </source>
</evidence>
<dbReference type="Proteomes" id="UP000197587">
    <property type="component" value="Unassembled WGS sequence"/>
</dbReference>
<accession>A0A246B9L7</accession>
<sequence length="383" mass="43380">MIKGLQIQNFKCFQNSPLFNFSKLNLLTGINGRGKSSLLQTFLILSQSARKNSDLKQLFINDEFVQLGNFDDIKNSETTREKNIQFNLKFYSALLKEAKFEYTENETDALLADLQEISIIDSKDIVSTQQKATKEQNENVIILADILRKIHFVSADRLGPVKYVDKTNLPEFIHVGTTGEHSINILHNSDKLPLVNDNLYLGQDSKSVIQQTEEWLNYILEGAKIEIIGKDKQSSVLSLLINSRKNSYSYKPNNVGFGYSYILPLVLTGLIAKEGDIIIVENPEAHLHPRAQSKITEFFAKVASCGVQVFIESHSEHILNGLRVCALNPEVKISHNDISITYFNEGFTPNTLSVDEKGKIENWPEGFFDQQEIDLANIFRFSK</sequence>
<protein>
    <recommendedName>
        <fullName evidence="5">DUF3696 domain-containing protein</fullName>
    </recommendedName>
</protein>
<dbReference type="PIRSF" id="PIRSF034888">
    <property type="entry name" value="P-loop_UCP034888"/>
    <property type="match status" value="1"/>
</dbReference>
<dbReference type="GO" id="GO:0005524">
    <property type="term" value="F:ATP binding"/>
    <property type="evidence" value="ECO:0007669"/>
    <property type="project" value="InterPro"/>
</dbReference>
<keyword evidence="4" id="KW-1185">Reference proteome</keyword>